<protein>
    <submittedName>
        <fullName evidence="3">Uncharacterized protein</fullName>
    </submittedName>
</protein>
<feature type="coiled-coil region" evidence="1">
    <location>
        <begin position="44"/>
        <end position="78"/>
    </location>
</feature>
<evidence type="ECO:0000313" key="4">
    <source>
        <dbReference type="Proteomes" id="UP000001064"/>
    </source>
</evidence>
<dbReference type="VEuPathDB" id="AmoebaDB:DICPUDRAFT_149623"/>
<dbReference type="KEGG" id="dpp:DICPUDRAFT_149623"/>
<organism evidence="3 4">
    <name type="scientific">Dictyostelium purpureum</name>
    <name type="common">Slime mold</name>
    <dbReference type="NCBI Taxonomy" id="5786"/>
    <lineage>
        <taxon>Eukaryota</taxon>
        <taxon>Amoebozoa</taxon>
        <taxon>Evosea</taxon>
        <taxon>Eumycetozoa</taxon>
        <taxon>Dictyostelia</taxon>
        <taxon>Dictyosteliales</taxon>
        <taxon>Dictyosteliaceae</taxon>
        <taxon>Dictyostelium</taxon>
    </lineage>
</organism>
<evidence type="ECO:0000256" key="2">
    <source>
        <dbReference type="SAM" id="MobiDB-lite"/>
    </source>
</evidence>
<sequence>MNNNNVNNNNSNSSSDIINCILDGDEIRFPPSHPLSKFNYSPNIVSILKEIKKIRNDLVELENKLEVLLKMKRDNEINYNRKLIQFQQELTIINNCNSENNSIIDHQHHHHHNIFNNFEYQLNKVTHDFNNNEKKFILEELYLRYDIDSMNERITQLQEIFEKHINQQRNVPQLNYSNNSVNNNNNNNSSSNNTNCSKYHHNHNYNNKNNTGNDNSIINMF</sequence>
<feature type="region of interest" description="Disordered" evidence="2">
    <location>
        <begin position="174"/>
        <end position="221"/>
    </location>
</feature>
<dbReference type="AlphaFoldDB" id="F0ZE86"/>
<name>F0ZE86_DICPU</name>
<keyword evidence="1" id="KW-0175">Coiled coil</keyword>
<accession>F0ZE86</accession>
<keyword evidence="4" id="KW-1185">Reference proteome</keyword>
<dbReference type="GeneID" id="10499258"/>
<dbReference type="EMBL" id="GL870992">
    <property type="protein sequence ID" value="EGC37731.1"/>
    <property type="molecule type" value="Genomic_DNA"/>
</dbReference>
<feature type="compositionally biased region" description="Low complexity" evidence="2">
    <location>
        <begin position="204"/>
        <end position="221"/>
    </location>
</feature>
<reference evidence="4" key="1">
    <citation type="journal article" date="2011" name="Genome Biol.">
        <title>Comparative genomics of the social amoebae Dictyostelium discoideum and Dictyostelium purpureum.</title>
        <authorList>
            <consortium name="US DOE Joint Genome Institute (JGI-PGF)"/>
            <person name="Sucgang R."/>
            <person name="Kuo A."/>
            <person name="Tian X."/>
            <person name="Salerno W."/>
            <person name="Parikh A."/>
            <person name="Feasley C.L."/>
            <person name="Dalin E."/>
            <person name="Tu H."/>
            <person name="Huang E."/>
            <person name="Barry K."/>
            <person name="Lindquist E."/>
            <person name="Shapiro H."/>
            <person name="Bruce D."/>
            <person name="Schmutz J."/>
            <person name="Salamov A."/>
            <person name="Fey P."/>
            <person name="Gaudet P."/>
            <person name="Anjard C."/>
            <person name="Babu M.M."/>
            <person name="Basu S."/>
            <person name="Bushmanova Y."/>
            <person name="van der Wel H."/>
            <person name="Katoh-Kurasawa M."/>
            <person name="Dinh C."/>
            <person name="Coutinho P.M."/>
            <person name="Saito T."/>
            <person name="Elias M."/>
            <person name="Schaap P."/>
            <person name="Kay R.R."/>
            <person name="Henrissat B."/>
            <person name="Eichinger L."/>
            <person name="Rivero F."/>
            <person name="Putnam N.H."/>
            <person name="West C.M."/>
            <person name="Loomis W.F."/>
            <person name="Chisholm R.L."/>
            <person name="Shaulsky G."/>
            <person name="Strassmann J.E."/>
            <person name="Queller D.C."/>
            <person name="Kuspa A."/>
            <person name="Grigoriev I.V."/>
        </authorList>
    </citation>
    <scope>NUCLEOTIDE SEQUENCE [LARGE SCALE GENOMIC DNA]</scope>
    <source>
        <strain evidence="4">QSDP1</strain>
    </source>
</reference>
<proteinExistence type="predicted"/>
<feature type="compositionally biased region" description="Low complexity" evidence="2">
    <location>
        <begin position="175"/>
        <end position="197"/>
    </location>
</feature>
<gene>
    <name evidence="3" type="ORF">DICPUDRAFT_149623</name>
</gene>
<dbReference type="InParanoid" id="F0ZE86"/>
<dbReference type="Proteomes" id="UP000001064">
    <property type="component" value="Unassembled WGS sequence"/>
</dbReference>
<evidence type="ECO:0000313" key="3">
    <source>
        <dbReference type="EMBL" id="EGC37731.1"/>
    </source>
</evidence>
<dbReference type="RefSeq" id="XP_003285752.1">
    <property type="nucleotide sequence ID" value="XM_003285704.1"/>
</dbReference>
<evidence type="ECO:0000256" key="1">
    <source>
        <dbReference type="SAM" id="Coils"/>
    </source>
</evidence>